<protein>
    <recommendedName>
        <fullName evidence="2">DZANK-type domain-containing protein</fullName>
    </recommendedName>
</protein>
<evidence type="ECO:0000256" key="1">
    <source>
        <dbReference type="SAM" id="MobiDB-lite"/>
    </source>
</evidence>
<evidence type="ECO:0000313" key="4">
    <source>
        <dbReference type="Proteomes" id="UP000287173"/>
    </source>
</evidence>
<dbReference type="InterPro" id="IPR025874">
    <property type="entry name" value="DZR"/>
</dbReference>
<dbReference type="Pfam" id="PF12773">
    <property type="entry name" value="DZR"/>
    <property type="match status" value="1"/>
</dbReference>
<gene>
    <name evidence="3" type="ORF">CSW30_14210</name>
</gene>
<evidence type="ECO:0000313" key="3">
    <source>
        <dbReference type="EMBL" id="RTI03884.1"/>
    </source>
</evidence>
<proteinExistence type="predicted"/>
<accession>A0A430UKK0</accession>
<name>A0A430UKK0_THESC</name>
<dbReference type="AlphaFoldDB" id="A0A430UKK0"/>
<sequence>MKLKHILRTLLGGHHGYSNYDRRGHHGEQHHEGQGHHDGHAPPAYKDCLYCGTPSPLAAQFCPECGQSFAPKYIRPRVQVSPATCPNCGGAIDSRSRFCVHCGAQQ</sequence>
<dbReference type="Proteomes" id="UP000287173">
    <property type="component" value="Unassembled WGS sequence"/>
</dbReference>
<dbReference type="EMBL" id="PEMG01000473">
    <property type="protein sequence ID" value="RTI03884.1"/>
    <property type="molecule type" value="Genomic_DNA"/>
</dbReference>
<organism evidence="3 4">
    <name type="scientific">Thermus scotoductus</name>
    <dbReference type="NCBI Taxonomy" id="37636"/>
    <lineage>
        <taxon>Bacteria</taxon>
        <taxon>Thermotogati</taxon>
        <taxon>Deinococcota</taxon>
        <taxon>Deinococci</taxon>
        <taxon>Thermales</taxon>
        <taxon>Thermaceae</taxon>
        <taxon>Thermus</taxon>
    </lineage>
</organism>
<feature type="domain" description="DZANK-type" evidence="2">
    <location>
        <begin position="48"/>
        <end position="103"/>
    </location>
</feature>
<dbReference type="RefSeq" id="WP_126218933.1">
    <property type="nucleotide sequence ID" value="NZ_PEMG01000473.1"/>
</dbReference>
<evidence type="ECO:0000259" key="2">
    <source>
        <dbReference type="Pfam" id="PF12773"/>
    </source>
</evidence>
<comment type="caution">
    <text evidence="3">The sequence shown here is derived from an EMBL/GenBank/DDBJ whole genome shotgun (WGS) entry which is preliminary data.</text>
</comment>
<feature type="compositionally biased region" description="Basic and acidic residues" evidence="1">
    <location>
        <begin position="20"/>
        <end position="39"/>
    </location>
</feature>
<reference evidence="3 4" key="1">
    <citation type="journal article" date="2019" name="Extremophiles">
        <title>Biogeography of thermophiles and predominance of Thermus scotoductus in domestic water heaters.</title>
        <authorList>
            <person name="Wilpiszeski R.L."/>
            <person name="Zhang Z."/>
            <person name="House C.H."/>
        </authorList>
    </citation>
    <scope>NUCLEOTIDE SEQUENCE [LARGE SCALE GENOMIC DNA]</scope>
    <source>
        <strain evidence="3 4">17_S17</strain>
    </source>
</reference>
<feature type="region of interest" description="Disordered" evidence="1">
    <location>
        <begin position="18"/>
        <end position="39"/>
    </location>
</feature>